<dbReference type="SUPFAM" id="SSF48403">
    <property type="entry name" value="Ankyrin repeat"/>
    <property type="match status" value="1"/>
</dbReference>
<dbReference type="Pfam" id="PF12796">
    <property type="entry name" value="Ank_2"/>
    <property type="match status" value="1"/>
</dbReference>
<keyword evidence="1" id="KW-0677">Repeat</keyword>
<sequence length="166" mass="18799">MDGNTPLTLSYEKGYLKIFKYLVEYLDINQKDSQGNSPLIYAIQSGYISIIKLLIKNGANVNIKNNKGNSPLIYAIQTDNLAIVKLLTESGSDVHIKNNDGNSPLEYAINADNYEITDYLYCYMDMLLKSIVFKKSLIKCNNDLKNTINNSILRNNNFKNAFPKNI</sequence>
<dbReference type="PANTHER" id="PTHR23206:SF7">
    <property type="entry name" value="PROTEIN KINASE DOMAIN-CONTAINING PROTEIN"/>
    <property type="match status" value="1"/>
</dbReference>
<protein>
    <submittedName>
        <fullName evidence="4">Ankyrin</fullName>
    </submittedName>
</protein>
<evidence type="ECO:0000256" key="1">
    <source>
        <dbReference type="ARBA" id="ARBA00022737"/>
    </source>
</evidence>
<dbReference type="STRING" id="1754192.A0A1Y1XNX7"/>
<feature type="repeat" description="ANK" evidence="3">
    <location>
        <begin position="34"/>
        <end position="66"/>
    </location>
</feature>
<evidence type="ECO:0000256" key="3">
    <source>
        <dbReference type="PROSITE-ProRule" id="PRU00023"/>
    </source>
</evidence>
<dbReference type="InterPro" id="IPR002110">
    <property type="entry name" value="Ankyrin_rpt"/>
</dbReference>
<dbReference type="InterPro" id="IPR051631">
    <property type="entry name" value="Ankyrin-KH/SAM_domain"/>
</dbReference>
<keyword evidence="2 3" id="KW-0040">ANK repeat</keyword>
<dbReference type="EMBL" id="MCFG01000008">
    <property type="protein sequence ID" value="ORX87448.1"/>
    <property type="molecule type" value="Genomic_DNA"/>
</dbReference>
<dbReference type="Proteomes" id="UP000193944">
    <property type="component" value="Unassembled WGS sequence"/>
</dbReference>
<reference evidence="4 5" key="2">
    <citation type="submission" date="2016-08" db="EMBL/GenBank/DDBJ databases">
        <title>Pervasive Adenine N6-methylation of Active Genes in Fungi.</title>
        <authorList>
            <consortium name="DOE Joint Genome Institute"/>
            <person name="Mondo S.J."/>
            <person name="Dannebaum R.O."/>
            <person name="Kuo R.C."/>
            <person name="Labutti K."/>
            <person name="Haridas S."/>
            <person name="Kuo A."/>
            <person name="Salamov A."/>
            <person name="Ahrendt S.R."/>
            <person name="Lipzen A."/>
            <person name="Sullivan W."/>
            <person name="Andreopoulos W.B."/>
            <person name="Clum A."/>
            <person name="Lindquist E."/>
            <person name="Daum C."/>
            <person name="Ramamoorthy G.K."/>
            <person name="Gryganskyi A."/>
            <person name="Culley D."/>
            <person name="Magnuson J.K."/>
            <person name="James T.Y."/>
            <person name="O'Malley M.A."/>
            <person name="Stajich J.E."/>
            <person name="Spatafora J.W."/>
            <person name="Visel A."/>
            <person name="Grigoriev I.V."/>
        </authorList>
    </citation>
    <scope>NUCLEOTIDE SEQUENCE [LARGE SCALE GENOMIC DNA]</scope>
    <source>
        <strain evidence="4 5">S4</strain>
    </source>
</reference>
<dbReference type="PRINTS" id="PR01415">
    <property type="entry name" value="ANKYRIN"/>
</dbReference>
<reference evidence="4 5" key="1">
    <citation type="submission" date="2016-08" db="EMBL/GenBank/DDBJ databases">
        <title>A Parts List for Fungal Cellulosomes Revealed by Comparative Genomics.</title>
        <authorList>
            <consortium name="DOE Joint Genome Institute"/>
            <person name="Haitjema C.H."/>
            <person name="Gilmore S.P."/>
            <person name="Henske J.K."/>
            <person name="Solomon K.V."/>
            <person name="De Groot R."/>
            <person name="Kuo A."/>
            <person name="Mondo S.J."/>
            <person name="Salamov A.A."/>
            <person name="Labutti K."/>
            <person name="Zhao Z."/>
            <person name="Chiniquy J."/>
            <person name="Barry K."/>
            <person name="Brewer H.M."/>
            <person name="Purvine S.O."/>
            <person name="Wright A.T."/>
            <person name="Boxma B."/>
            <person name="Van Alen T."/>
            <person name="Hackstein J.H."/>
            <person name="Baker S.E."/>
            <person name="Grigoriev I.V."/>
            <person name="O'Malley M.A."/>
        </authorList>
    </citation>
    <scope>NUCLEOTIDE SEQUENCE [LARGE SCALE GENOMIC DNA]</scope>
    <source>
        <strain evidence="4 5">S4</strain>
    </source>
</reference>
<keyword evidence="5" id="KW-1185">Reference proteome</keyword>
<dbReference type="AlphaFoldDB" id="A0A1Y1XNX7"/>
<comment type="caution">
    <text evidence="4">The sequence shown here is derived from an EMBL/GenBank/DDBJ whole genome shotgun (WGS) entry which is preliminary data.</text>
</comment>
<evidence type="ECO:0000256" key="2">
    <source>
        <dbReference type="ARBA" id="ARBA00023043"/>
    </source>
</evidence>
<dbReference type="PROSITE" id="PS50088">
    <property type="entry name" value="ANK_REPEAT"/>
    <property type="match status" value="2"/>
</dbReference>
<accession>A0A1Y1XNX7</accession>
<evidence type="ECO:0000313" key="5">
    <source>
        <dbReference type="Proteomes" id="UP000193944"/>
    </source>
</evidence>
<gene>
    <name evidence="4" type="ORF">BCR32DRAFT_197896</name>
</gene>
<dbReference type="PROSITE" id="PS50297">
    <property type="entry name" value="ANK_REP_REGION"/>
    <property type="match status" value="2"/>
</dbReference>
<dbReference type="SMART" id="SM00248">
    <property type="entry name" value="ANK"/>
    <property type="match status" value="4"/>
</dbReference>
<dbReference type="Pfam" id="PF00023">
    <property type="entry name" value="Ank"/>
    <property type="match status" value="1"/>
</dbReference>
<organism evidence="4 5">
    <name type="scientific">Anaeromyces robustus</name>
    <dbReference type="NCBI Taxonomy" id="1754192"/>
    <lineage>
        <taxon>Eukaryota</taxon>
        <taxon>Fungi</taxon>
        <taxon>Fungi incertae sedis</taxon>
        <taxon>Chytridiomycota</taxon>
        <taxon>Chytridiomycota incertae sedis</taxon>
        <taxon>Neocallimastigomycetes</taxon>
        <taxon>Neocallimastigales</taxon>
        <taxon>Neocallimastigaceae</taxon>
        <taxon>Anaeromyces</taxon>
    </lineage>
</organism>
<feature type="repeat" description="ANK" evidence="3">
    <location>
        <begin position="67"/>
        <end position="99"/>
    </location>
</feature>
<dbReference type="Gene3D" id="1.25.40.20">
    <property type="entry name" value="Ankyrin repeat-containing domain"/>
    <property type="match status" value="1"/>
</dbReference>
<dbReference type="InterPro" id="IPR036770">
    <property type="entry name" value="Ankyrin_rpt-contain_sf"/>
</dbReference>
<evidence type="ECO:0000313" key="4">
    <source>
        <dbReference type="EMBL" id="ORX87448.1"/>
    </source>
</evidence>
<name>A0A1Y1XNX7_9FUNG</name>
<proteinExistence type="predicted"/>
<dbReference type="OrthoDB" id="2096613at2759"/>
<dbReference type="GO" id="GO:0005737">
    <property type="term" value="C:cytoplasm"/>
    <property type="evidence" value="ECO:0007669"/>
    <property type="project" value="TreeGrafter"/>
</dbReference>
<dbReference type="PANTHER" id="PTHR23206">
    <property type="entry name" value="MASK PROTEIN"/>
    <property type="match status" value="1"/>
</dbReference>